<dbReference type="GeneID" id="29111553"/>
<organism evidence="1 2">
    <name type="scientific">Alternaria alternata</name>
    <name type="common">Alternaria rot fungus</name>
    <name type="synonym">Torula alternata</name>
    <dbReference type="NCBI Taxonomy" id="5599"/>
    <lineage>
        <taxon>Eukaryota</taxon>
        <taxon>Fungi</taxon>
        <taxon>Dikarya</taxon>
        <taxon>Ascomycota</taxon>
        <taxon>Pezizomycotina</taxon>
        <taxon>Dothideomycetes</taxon>
        <taxon>Pleosporomycetidae</taxon>
        <taxon>Pleosporales</taxon>
        <taxon>Pleosporineae</taxon>
        <taxon>Pleosporaceae</taxon>
        <taxon>Alternaria</taxon>
        <taxon>Alternaria sect. Alternaria</taxon>
        <taxon>Alternaria alternata complex</taxon>
    </lineage>
</organism>
<dbReference type="KEGG" id="aalt:CC77DRAFT_1024887"/>
<dbReference type="PANTHER" id="PTHR42093:SF1">
    <property type="match status" value="1"/>
</dbReference>
<protein>
    <submittedName>
        <fullName evidence="1">Uncharacterized protein</fullName>
    </submittedName>
</protein>
<dbReference type="RefSeq" id="XP_018380944.1">
    <property type="nucleotide sequence ID" value="XM_018525959.1"/>
</dbReference>
<dbReference type="Proteomes" id="UP000077248">
    <property type="component" value="Unassembled WGS sequence"/>
</dbReference>
<evidence type="ECO:0000313" key="2">
    <source>
        <dbReference type="Proteomes" id="UP000077248"/>
    </source>
</evidence>
<reference evidence="1 2" key="1">
    <citation type="submission" date="2016-05" db="EMBL/GenBank/DDBJ databases">
        <title>Comparative analysis of secretome profiles of manganese(II)-oxidizing ascomycete fungi.</title>
        <authorList>
            <consortium name="DOE Joint Genome Institute"/>
            <person name="Zeiner C.A."/>
            <person name="Purvine S.O."/>
            <person name="Zink E.M."/>
            <person name="Wu S."/>
            <person name="Pasa-Tolic L."/>
            <person name="Chaput D.L."/>
            <person name="Haridas S."/>
            <person name="Grigoriev I.V."/>
            <person name="Santelli C.M."/>
            <person name="Hansel C.M."/>
        </authorList>
    </citation>
    <scope>NUCLEOTIDE SEQUENCE [LARGE SCALE GENOMIC DNA]</scope>
    <source>
        <strain evidence="1 2">SRC1lrK2f</strain>
    </source>
</reference>
<dbReference type="EMBL" id="KV441493">
    <property type="protein sequence ID" value="OAG15523.1"/>
    <property type="molecule type" value="Genomic_DNA"/>
</dbReference>
<name>A0A177D704_ALTAL</name>
<sequence>MDRLLRRPPRYPVHTKNYADKTNIPTVLHTIQRLIHRRTFSSFCACVQNSQPTRRTLYSSAFVPRPFPSTRVSSNSLDRRSTLHNMSSDADYAAFLDKANQDTGSAETKDASQKKSYGTKSVNTAVPKILEQVEEYYVSDSDEPFEPVALEFKGDNVSAEDLKSLIGNSNVEQVQNTGLESQYKKVMEAVKEAGNGTVKVFRVELEGTRAEYYVVAVDDKNGRIVGLKALAVES</sequence>
<dbReference type="Pfam" id="PF23151">
    <property type="entry name" value="NuiA_2"/>
    <property type="match status" value="1"/>
</dbReference>
<gene>
    <name evidence="1" type="ORF">CC77DRAFT_1024887</name>
</gene>
<keyword evidence="2" id="KW-1185">Reference proteome</keyword>
<evidence type="ECO:0000313" key="1">
    <source>
        <dbReference type="EMBL" id="OAG15523.1"/>
    </source>
</evidence>
<dbReference type="InterPro" id="IPR056539">
    <property type="entry name" value="NuiA-like"/>
</dbReference>
<proteinExistence type="predicted"/>
<accession>A0A177D704</accession>
<dbReference type="OMA" id="DVKVYRV"/>
<dbReference type="PANTHER" id="PTHR42093">
    <property type="match status" value="1"/>
</dbReference>
<dbReference type="VEuPathDB" id="FungiDB:CC77DRAFT_1024887"/>
<dbReference type="AlphaFoldDB" id="A0A177D704"/>